<dbReference type="GO" id="GO:0005789">
    <property type="term" value="C:endoplasmic reticulum membrane"/>
    <property type="evidence" value="ECO:0007669"/>
    <property type="project" value="UniProtKB-SubCell"/>
</dbReference>
<dbReference type="OrthoDB" id="2014333at2759"/>
<name>A0A5E8BXE0_9ASCO</name>
<keyword evidence="6 7" id="KW-0472">Membrane</keyword>
<gene>
    <name evidence="8" type="ORF">SAPINGB_P003945</name>
</gene>
<dbReference type="RefSeq" id="XP_031854551.1">
    <property type="nucleotide sequence ID" value="XM_031998660.1"/>
</dbReference>
<evidence type="ECO:0000256" key="7">
    <source>
        <dbReference type="RuleBase" id="RU365085"/>
    </source>
</evidence>
<keyword evidence="3 7" id="KW-0812">Transmembrane</keyword>
<feature type="transmembrane region" description="Helical" evidence="7">
    <location>
        <begin position="42"/>
        <end position="61"/>
    </location>
</feature>
<comment type="pathway">
    <text evidence="7">Protein modification; protein glycosylation.</text>
</comment>
<evidence type="ECO:0000256" key="3">
    <source>
        <dbReference type="ARBA" id="ARBA00022692"/>
    </source>
</evidence>
<evidence type="ECO:0000256" key="4">
    <source>
        <dbReference type="ARBA" id="ARBA00022824"/>
    </source>
</evidence>
<dbReference type="Pfam" id="PF08285">
    <property type="entry name" value="DPM3"/>
    <property type="match status" value="1"/>
</dbReference>
<dbReference type="GO" id="GO:0006506">
    <property type="term" value="P:GPI anchor biosynthetic process"/>
    <property type="evidence" value="ECO:0007669"/>
    <property type="project" value="TreeGrafter"/>
</dbReference>
<keyword evidence="9" id="KW-1185">Reference proteome</keyword>
<keyword evidence="5 7" id="KW-1133">Transmembrane helix</keyword>
<evidence type="ECO:0000256" key="1">
    <source>
        <dbReference type="ARBA" id="ARBA00004477"/>
    </source>
</evidence>
<comment type="function">
    <text evidence="7">Stabilizer subunit of the dolichol-phosphate mannose (DPM) synthase complex; tethers catalytic subunit to the ER.</text>
</comment>
<protein>
    <recommendedName>
        <fullName evidence="7">Dolichol-phosphate mannosyltransferase subunit 3</fullName>
    </recommendedName>
</protein>
<dbReference type="GeneID" id="43582760"/>
<sequence length="93" mass="10263">MTKAQQTISQVATIVSIYVALVVGLIPIPATVRSEIVPVLPWWGLVAFGSYSLATLGWGIFSFKNKEAEYHTLLKEIDEAKRDLKSKGVTIEE</sequence>
<comment type="subcellular location">
    <subcellularLocation>
        <location evidence="1 7">Endoplasmic reticulum membrane</location>
        <topology evidence="1 7">Multi-pass membrane protein</topology>
    </subcellularLocation>
</comment>
<accession>A0A5E8BXE0</accession>
<evidence type="ECO:0000256" key="5">
    <source>
        <dbReference type="ARBA" id="ARBA00022989"/>
    </source>
</evidence>
<proteinExistence type="inferred from homology"/>
<dbReference type="EMBL" id="CABVLU010000003">
    <property type="protein sequence ID" value="VVT54177.1"/>
    <property type="molecule type" value="Genomic_DNA"/>
</dbReference>
<dbReference type="UniPathway" id="UPA00378"/>
<comment type="similarity">
    <text evidence="2 7">Belongs to the DPM3 family.</text>
</comment>
<dbReference type="InterPro" id="IPR013174">
    <property type="entry name" value="DPM3"/>
</dbReference>
<dbReference type="Proteomes" id="UP000398389">
    <property type="component" value="Unassembled WGS sequence"/>
</dbReference>
<dbReference type="AlphaFoldDB" id="A0A5E8BXE0"/>
<reference evidence="8 9" key="1">
    <citation type="submission" date="2019-09" db="EMBL/GenBank/DDBJ databases">
        <authorList>
            <person name="Brejova B."/>
        </authorList>
    </citation>
    <scope>NUCLEOTIDE SEQUENCE [LARGE SCALE GENOMIC DNA]</scope>
</reference>
<organism evidence="8 9">
    <name type="scientific">Magnusiomyces paraingens</name>
    <dbReference type="NCBI Taxonomy" id="2606893"/>
    <lineage>
        <taxon>Eukaryota</taxon>
        <taxon>Fungi</taxon>
        <taxon>Dikarya</taxon>
        <taxon>Ascomycota</taxon>
        <taxon>Saccharomycotina</taxon>
        <taxon>Dipodascomycetes</taxon>
        <taxon>Dipodascales</taxon>
        <taxon>Dipodascaceae</taxon>
        <taxon>Magnusiomyces</taxon>
    </lineage>
</organism>
<dbReference type="GO" id="GO:0033185">
    <property type="term" value="C:dolichol-phosphate-mannose synthase complex"/>
    <property type="evidence" value="ECO:0007669"/>
    <property type="project" value="TreeGrafter"/>
</dbReference>
<evidence type="ECO:0000313" key="9">
    <source>
        <dbReference type="Proteomes" id="UP000398389"/>
    </source>
</evidence>
<dbReference type="PANTHER" id="PTHR16433:SF0">
    <property type="entry name" value="DOLICHOL-PHOSPHATE MANNOSYLTRANSFERASE SUBUNIT 3"/>
    <property type="match status" value="1"/>
</dbReference>
<evidence type="ECO:0000256" key="2">
    <source>
        <dbReference type="ARBA" id="ARBA00010430"/>
    </source>
</evidence>
<evidence type="ECO:0000256" key="6">
    <source>
        <dbReference type="ARBA" id="ARBA00023136"/>
    </source>
</evidence>
<keyword evidence="4 7" id="KW-0256">Endoplasmic reticulum</keyword>
<dbReference type="PANTHER" id="PTHR16433">
    <property type="entry name" value="DOLICHOL-PHOSPHATE MANNOSYLTRANSFERASE SUBUNIT 3"/>
    <property type="match status" value="1"/>
</dbReference>
<comment type="subunit">
    <text evidence="7">Component of the dolichol-phosphate mannose (DPM) synthase complex.</text>
</comment>
<evidence type="ECO:0000313" key="8">
    <source>
        <dbReference type="EMBL" id="VVT54177.1"/>
    </source>
</evidence>
<feature type="transmembrane region" description="Helical" evidence="7">
    <location>
        <begin position="12"/>
        <end position="30"/>
    </location>
</feature>